<protein>
    <recommendedName>
        <fullName evidence="1">DUF4080 domain-containing protein</fullName>
    </recommendedName>
</protein>
<accession>A0A645DKC6</accession>
<name>A0A645DKC6_9ZZZZ</name>
<comment type="caution">
    <text evidence="2">The sequence shown here is derived from an EMBL/GenBank/DDBJ whole genome shotgun (WGS) entry which is preliminary data.</text>
</comment>
<proteinExistence type="predicted"/>
<reference evidence="2" key="1">
    <citation type="submission" date="2019-08" db="EMBL/GenBank/DDBJ databases">
        <authorList>
            <person name="Kucharzyk K."/>
            <person name="Murdoch R.W."/>
            <person name="Higgins S."/>
            <person name="Loffler F."/>
        </authorList>
    </citation>
    <scope>NUCLEOTIDE SEQUENCE</scope>
</reference>
<evidence type="ECO:0000313" key="2">
    <source>
        <dbReference type="EMBL" id="MPM89717.1"/>
    </source>
</evidence>
<dbReference type="AlphaFoldDB" id="A0A645DKC6"/>
<sequence>MRRDAVDLKIVYADDPPYEVLQTSCMSYYDIFNSSILSRIIDIWYNDPIWHNSFREGMKRHSDFCEKISLFCQQNLVLDSPLSIIKKGTFLNNFCNKYYPDISPFIREAWEKAGFSPHKGAGKFSRDT</sequence>
<dbReference type="Pfam" id="PF13311">
    <property type="entry name" value="DUF4080"/>
    <property type="match status" value="1"/>
</dbReference>
<organism evidence="2">
    <name type="scientific">bioreactor metagenome</name>
    <dbReference type="NCBI Taxonomy" id="1076179"/>
    <lineage>
        <taxon>unclassified sequences</taxon>
        <taxon>metagenomes</taxon>
        <taxon>ecological metagenomes</taxon>
    </lineage>
</organism>
<gene>
    <name evidence="2" type="ORF">SDC9_136829</name>
</gene>
<dbReference type="EMBL" id="VSSQ01037110">
    <property type="protein sequence ID" value="MPM89717.1"/>
    <property type="molecule type" value="Genomic_DNA"/>
</dbReference>
<dbReference type="InterPro" id="IPR025288">
    <property type="entry name" value="DUF4080"/>
</dbReference>
<evidence type="ECO:0000259" key="1">
    <source>
        <dbReference type="Pfam" id="PF13311"/>
    </source>
</evidence>
<feature type="domain" description="DUF4080" evidence="1">
    <location>
        <begin position="9"/>
        <end position="95"/>
    </location>
</feature>